<comment type="caution">
    <text evidence="2">The sequence shown here is derived from an EMBL/GenBank/DDBJ whole genome shotgun (WGS) entry which is preliminary data.</text>
</comment>
<organism evidence="2 3">
    <name type="scientific">Armatimonas rosea</name>
    <dbReference type="NCBI Taxonomy" id="685828"/>
    <lineage>
        <taxon>Bacteria</taxon>
        <taxon>Bacillati</taxon>
        <taxon>Armatimonadota</taxon>
        <taxon>Armatimonadia</taxon>
        <taxon>Armatimonadales</taxon>
        <taxon>Armatimonadaceae</taxon>
        <taxon>Armatimonas</taxon>
    </lineage>
</organism>
<sequence length="214" mass="23740">MHYPEFDVLCHEVAGKLAELRRLTMETPVLTDEQEALLAELTRLLRLLDAVSSQQIHSLLGDTATPDSAFLTELYEELPLLAKPAERVSHLPRPRPSATPSSPVAPSSREEGQPSEEMPAFLPSEERAPGGREVGELGEPGEMAPTELPVPPGLLNEIYWDIRPVYPNDTRLLYAHDADWRFCLIVTDENGQTALLFDTDEARAAYLDSLVKEA</sequence>
<evidence type="ECO:0000313" key="2">
    <source>
        <dbReference type="EMBL" id="MBB6050500.1"/>
    </source>
</evidence>
<proteinExistence type="predicted"/>
<gene>
    <name evidence="2" type="ORF">HNQ39_002291</name>
</gene>
<feature type="compositionally biased region" description="Basic and acidic residues" evidence="1">
    <location>
        <begin position="124"/>
        <end position="135"/>
    </location>
</feature>
<evidence type="ECO:0000313" key="3">
    <source>
        <dbReference type="Proteomes" id="UP000520814"/>
    </source>
</evidence>
<feature type="compositionally biased region" description="Low complexity" evidence="1">
    <location>
        <begin position="96"/>
        <end position="107"/>
    </location>
</feature>
<reference evidence="2 3" key="1">
    <citation type="submission" date="2020-08" db="EMBL/GenBank/DDBJ databases">
        <title>Genomic Encyclopedia of Type Strains, Phase IV (KMG-IV): sequencing the most valuable type-strain genomes for metagenomic binning, comparative biology and taxonomic classification.</title>
        <authorList>
            <person name="Goeker M."/>
        </authorList>
    </citation>
    <scope>NUCLEOTIDE SEQUENCE [LARGE SCALE GENOMIC DNA]</scope>
    <source>
        <strain evidence="2 3">DSM 23562</strain>
    </source>
</reference>
<dbReference type="AlphaFoldDB" id="A0A7W9SQB4"/>
<keyword evidence="3" id="KW-1185">Reference proteome</keyword>
<protein>
    <submittedName>
        <fullName evidence="2">Uncharacterized protein</fullName>
    </submittedName>
</protein>
<accession>A0A7W9SQB4</accession>
<dbReference type="EMBL" id="JACHGW010000002">
    <property type="protein sequence ID" value="MBB6050500.1"/>
    <property type="molecule type" value="Genomic_DNA"/>
</dbReference>
<name>A0A7W9SQB4_ARMRO</name>
<dbReference type="Proteomes" id="UP000520814">
    <property type="component" value="Unassembled WGS sequence"/>
</dbReference>
<dbReference type="RefSeq" id="WP_184195569.1">
    <property type="nucleotide sequence ID" value="NZ_JACHGW010000002.1"/>
</dbReference>
<feature type="region of interest" description="Disordered" evidence="1">
    <location>
        <begin position="89"/>
        <end position="150"/>
    </location>
</feature>
<evidence type="ECO:0000256" key="1">
    <source>
        <dbReference type="SAM" id="MobiDB-lite"/>
    </source>
</evidence>